<dbReference type="Pfam" id="PF00155">
    <property type="entry name" value="Aminotran_1_2"/>
    <property type="match status" value="1"/>
</dbReference>
<dbReference type="EMBL" id="KZ772832">
    <property type="protein sequence ID" value="PTQ28477.1"/>
    <property type="molecule type" value="Genomic_DNA"/>
</dbReference>
<dbReference type="PANTHER" id="PTHR43807:SF12">
    <property type="entry name" value="AMINOTRANSFERASE, CLASSES I AND II FAMILY PROTEIN, EXPRESSED"/>
    <property type="match status" value="1"/>
</dbReference>
<evidence type="ECO:0000313" key="9">
    <source>
        <dbReference type="Proteomes" id="UP000244005"/>
    </source>
</evidence>
<evidence type="ECO:0000313" key="8">
    <source>
        <dbReference type="EMBL" id="PTQ28477.1"/>
    </source>
</evidence>
<comment type="similarity">
    <text evidence="2">Belongs to the class-I pyridoxal-phosphate-dependent aminotransferase family.</text>
</comment>
<evidence type="ECO:0000256" key="5">
    <source>
        <dbReference type="ARBA" id="ARBA00022898"/>
    </source>
</evidence>
<dbReference type="InterPro" id="IPR015424">
    <property type="entry name" value="PyrdxlP-dep_Trfase"/>
</dbReference>
<keyword evidence="5" id="KW-0663">Pyridoxal phosphate</keyword>
<evidence type="ECO:0000256" key="2">
    <source>
        <dbReference type="ARBA" id="ARBA00007441"/>
    </source>
</evidence>
<organism evidence="8 9">
    <name type="scientific">Marchantia polymorpha</name>
    <name type="common">Common liverwort</name>
    <name type="synonym">Marchantia aquatica</name>
    <dbReference type="NCBI Taxonomy" id="3197"/>
    <lineage>
        <taxon>Eukaryota</taxon>
        <taxon>Viridiplantae</taxon>
        <taxon>Streptophyta</taxon>
        <taxon>Embryophyta</taxon>
        <taxon>Marchantiophyta</taxon>
        <taxon>Marchantiopsida</taxon>
        <taxon>Marchantiidae</taxon>
        <taxon>Marchantiales</taxon>
        <taxon>Marchantiaceae</taxon>
        <taxon>Marchantia</taxon>
    </lineage>
</organism>
<dbReference type="CDD" id="cd00609">
    <property type="entry name" value="AAT_like"/>
    <property type="match status" value="1"/>
</dbReference>
<dbReference type="FunFam" id="3.40.640.10:FF:000086">
    <property type="entry name" value="Kynurenine--oxoglutarate transaminase 1"/>
    <property type="match status" value="1"/>
</dbReference>
<dbReference type="SUPFAM" id="SSF53383">
    <property type="entry name" value="PLP-dependent transferases"/>
    <property type="match status" value="1"/>
</dbReference>
<dbReference type="InterPro" id="IPR004838">
    <property type="entry name" value="NHTrfase_class1_PyrdxlP-BS"/>
</dbReference>
<dbReference type="Gene3D" id="3.90.1150.10">
    <property type="entry name" value="Aspartate Aminotransferase, domain 1"/>
    <property type="match status" value="1"/>
</dbReference>
<gene>
    <name evidence="8" type="ORF">MARPO_0162s0009</name>
</gene>
<proteinExistence type="inferred from homology"/>
<dbReference type="Proteomes" id="UP000244005">
    <property type="component" value="Unassembled WGS sequence"/>
</dbReference>
<comment type="cofactor">
    <cofactor evidence="1">
        <name>pyridoxal 5'-phosphate</name>
        <dbReference type="ChEBI" id="CHEBI:597326"/>
    </cofactor>
</comment>
<keyword evidence="3" id="KW-0032">Aminotransferase</keyword>
<dbReference type="AlphaFoldDB" id="A0A2R6W3Q1"/>
<sequence length="464" mass="50739">MGSVSTAPTSELWARASVSCCSRGPEHRPTLRNTSEDRVCSETHRRSHDGHFPVPMTHPSDSSLPPSLDFSDRALNLTSSNIVHLSRLAEKFNAINLAEGFPDFPAPPAIKNAAIAAINADFNQYRHVQGLCDQVAAMFETTQGLKVNPKTQVTICCGQSEALVAAVLAVINERDEVVLLDPSYETYEASVKLAGAKAKHVSLDPPNWNLDILRLENAMGSRTKAVIVNSPHNPTGKVFNEEELADIAKLCCRFDCLAITDEVYEHLVYTGTRHRSLATFPGMQDRTIVTSSISKTFSVTGWRIGWAIAPEAISSAIGSIHEKLVDSAPAPFQEAAVSALSSGPEYYLNLRAAYLDRRNLVCEMLEEAGLSVQYKPEGSFFVFARLPETYPLKDVDYVAELIKSAGVVIVPGCGFFHADSSSVDSYKDRYVRVAFCKNTATLLSAREAIRRHCKKSKGSEPAIM</sequence>
<dbReference type="Gene3D" id="3.40.640.10">
    <property type="entry name" value="Type I PLP-dependent aspartate aminotransferase-like (Major domain)"/>
    <property type="match status" value="1"/>
</dbReference>
<protein>
    <recommendedName>
        <fullName evidence="7">Aminotransferase class I/classII large domain-containing protein</fullName>
    </recommendedName>
</protein>
<dbReference type="GO" id="GO:0016212">
    <property type="term" value="F:kynurenine-oxoglutarate transaminase activity"/>
    <property type="evidence" value="ECO:0000318"/>
    <property type="project" value="GO_Central"/>
</dbReference>
<dbReference type="InterPro" id="IPR004839">
    <property type="entry name" value="Aminotransferase_I/II_large"/>
</dbReference>
<feature type="compositionally biased region" description="Basic and acidic residues" evidence="6">
    <location>
        <begin position="24"/>
        <end position="44"/>
    </location>
</feature>
<dbReference type="InterPro" id="IPR051326">
    <property type="entry name" value="Kynurenine-oxoglutarate_AT"/>
</dbReference>
<dbReference type="PROSITE" id="PS00105">
    <property type="entry name" value="AA_TRANSFER_CLASS_1"/>
    <property type="match status" value="1"/>
</dbReference>
<dbReference type="PANTHER" id="PTHR43807">
    <property type="entry name" value="FI04487P"/>
    <property type="match status" value="1"/>
</dbReference>
<keyword evidence="4" id="KW-0808">Transferase</keyword>
<dbReference type="InterPro" id="IPR015422">
    <property type="entry name" value="PyrdxlP-dep_Trfase_small"/>
</dbReference>
<accession>A0A2R6W3Q1</accession>
<name>A0A2R6W3Q1_MARPO</name>
<feature type="domain" description="Aminotransferase class I/classII large" evidence="7">
    <location>
        <begin position="95"/>
        <end position="441"/>
    </location>
</feature>
<keyword evidence="9" id="KW-1185">Reference proteome</keyword>
<evidence type="ECO:0000256" key="6">
    <source>
        <dbReference type="SAM" id="MobiDB-lite"/>
    </source>
</evidence>
<reference evidence="9" key="1">
    <citation type="journal article" date="2017" name="Cell">
        <title>Insights into land plant evolution garnered from the Marchantia polymorpha genome.</title>
        <authorList>
            <person name="Bowman J.L."/>
            <person name="Kohchi T."/>
            <person name="Yamato K.T."/>
            <person name="Jenkins J."/>
            <person name="Shu S."/>
            <person name="Ishizaki K."/>
            <person name="Yamaoka S."/>
            <person name="Nishihama R."/>
            <person name="Nakamura Y."/>
            <person name="Berger F."/>
            <person name="Adam C."/>
            <person name="Aki S.S."/>
            <person name="Althoff F."/>
            <person name="Araki T."/>
            <person name="Arteaga-Vazquez M.A."/>
            <person name="Balasubrmanian S."/>
            <person name="Barry K."/>
            <person name="Bauer D."/>
            <person name="Boehm C.R."/>
            <person name="Briginshaw L."/>
            <person name="Caballero-Perez J."/>
            <person name="Catarino B."/>
            <person name="Chen F."/>
            <person name="Chiyoda S."/>
            <person name="Chovatia M."/>
            <person name="Davies K.M."/>
            <person name="Delmans M."/>
            <person name="Demura T."/>
            <person name="Dierschke T."/>
            <person name="Dolan L."/>
            <person name="Dorantes-Acosta A.E."/>
            <person name="Eklund D.M."/>
            <person name="Florent S.N."/>
            <person name="Flores-Sandoval E."/>
            <person name="Fujiyama A."/>
            <person name="Fukuzawa H."/>
            <person name="Galik B."/>
            <person name="Grimanelli D."/>
            <person name="Grimwood J."/>
            <person name="Grossniklaus U."/>
            <person name="Hamada T."/>
            <person name="Haseloff J."/>
            <person name="Hetherington A.J."/>
            <person name="Higo A."/>
            <person name="Hirakawa Y."/>
            <person name="Hundley H.N."/>
            <person name="Ikeda Y."/>
            <person name="Inoue K."/>
            <person name="Inoue S.I."/>
            <person name="Ishida S."/>
            <person name="Jia Q."/>
            <person name="Kakita M."/>
            <person name="Kanazawa T."/>
            <person name="Kawai Y."/>
            <person name="Kawashima T."/>
            <person name="Kennedy M."/>
            <person name="Kinose K."/>
            <person name="Kinoshita T."/>
            <person name="Kohara Y."/>
            <person name="Koide E."/>
            <person name="Komatsu K."/>
            <person name="Kopischke S."/>
            <person name="Kubo M."/>
            <person name="Kyozuka J."/>
            <person name="Lagercrantz U."/>
            <person name="Lin S.S."/>
            <person name="Lindquist E."/>
            <person name="Lipzen A.M."/>
            <person name="Lu C.W."/>
            <person name="De Luna E."/>
            <person name="Martienssen R.A."/>
            <person name="Minamino N."/>
            <person name="Mizutani M."/>
            <person name="Mizutani M."/>
            <person name="Mochizuki N."/>
            <person name="Monte I."/>
            <person name="Mosher R."/>
            <person name="Nagasaki H."/>
            <person name="Nakagami H."/>
            <person name="Naramoto S."/>
            <person name="Nishitani K."/>
            <person name="Ohtani M."/>
            <person name="Okamoto T."/>
            <person name="Okumura M."/>
            <person name="Phillips J."/>
            <person name="Pollak B."/>
            <person name="Reinders A."/>
            <person name="Rovekamp M."/>
            <person name="Sano R."/>
            <person name="Sawa S."/>
            <person name="Schmid M.W."/>
            <person name="Shirakawa M."/>
            <person name="Solano R."/>
            <person name="Spunde A."/>
            <person name="Suetsugu N."/>
            <person name="Sugano S."/>
            <person name="Sugiyama A."/>
            <person name="Sun R."/>
            <person name="Suzuki Y."/>
            <person name="Takenaka M."/>
            <person name="Takezawa D."/>
            <person name="Tomogane H."/>
            <person name="Tsuzuki M."/>
            <person name="Ueda T."/>
            <person name="Umeda M."/>
            <person name="Ward J.M."/>
            <person name="Watanabe Y."/>
            <person name="Yazaki K."/>
            <person name="Yokoyama R."/>
            <person name="Yoshitake Y."/>
            <person name="Yotsui I."/>
            <person name="Zachgo S."/>
            <person name="Schmutz J."/>
        </authorList>
    </citation>
    <scope>NUCLEOTIDE SEQUENCE [LARGE SCALE GENOMIC DNA]</scope>
    <source>
        <strain evidence="9">Tak-1</strain>
    </source>
</reference>
<dbReference type="GO" id="GO:0030170">
    <property type="term" value="F:pyridoxal phosphate binding"/>
    <property type="evidence" value="ECO:0007669"/>
    <property type="project" value="InterPro"/>
</dbReference>
<feature type="region of interest" description="Disordered" evidence="6">
    <location>
        <begin position="21"/>
        <end position="64"/>
    </location>
</feature>
<evidence type="ECO:0000256" key="3">
    <source>
        <dbReference type="ARBA" id="ARBA00022576"/>
    </source>
</evidence>
<dbReference type="OrthoDB" id="2414662at2759"/>
<dbReference type="Gramene" id="Mp4g00120.1">
    <property type="protein sequence ID" value="Mp4g00120.1.cds"/>
    <property type="gene ID" value="Mp4g00120"/>
</dbReference>
<dbReference type="InterPro" id="IPR015421">
    <property type="entry name" value="PyrdxlP-dep_Trfase_major"/>
</dbReference>
<dbReference type="FunFam" id="3.90.1150.10:FF:000096">
    <property type="entry name" value="ATP-binding cassette sub-family A member 3-like Protein"/>
    <property type="match status" value="1"/>
</dbReference>
<evidence type="ECO:0000256" key="1">
    <source>
        <dbReference type="ARBA" id="ARBA00001933"/>
    </source>
</evidence>
<evidence type="ECO:0000256" key="4">
    <source>
        <dbReference type="ARBA" id="ARBA00022679"/>
    </source>
</evidence>
<dbReference type="GO" id="GO:0005737">
    <property type="term" value="C:cytoplasm"/>
    <property type="evidence" value="ECO:0000318"/>
    <property type="project" value="GO_Central"/>
</dbReference>
<evidence type="ECO:0000259" key="7">
    <source>
        <dbReference type="Pfam" id="PF00155"/>
    </source>
</evidence>